<dbReference type="Gene3D" id="3.30.420.40">
    <property type="match status" value="2"/>
</dbReference>
<dbReference type="GO" id="GO:0140662">
    <property type="term" value="F:ATP-dependent protein folding chaperone"/>
    <property type="evidence" value="ECO:0007669"/>
    <property type="project" value="InterPro"/>
</dbReference>
<dbReference type="Gene3D" id="3.30.30.30">
    <property type="match status" value="1"/>
</dbReference>
<evidence type="ECO:0000256" key="2">
    <source>
        <dbReference type="ARBA" id="ARBA00022840"/>
    </source>
</evidence>
<keyword evidence="1" id="KW-0547">Nucleotide-binding</keyword>
<feature type="compositionally biased region" description="Basic and acidic residues" evidence="3">
    <location>
        <begin position="582"/>
        <end position="591"/>
    </location>
</feature>
<feature type="compositionally biased region" description="Polar residues" evidence="3">
    <location>
        <begin position="875"/>
        <end position="885"/>
    </location>
</feature>
<dbReference type="OrthoDB" id="434160at2759"/>
<comment type="caution">
    <text evidence="4">The sequence shown here is derived from an EMBL/GenBank/DDBJ whole genome shotgun (WGS) entry which is preliminary data.</text>
</comment>
<evidence type="ECO:0000256" key="3">
    <source>
        <dbReference type="SAM" id="MobiDB-lite"/>
    </source>
</evidence>
<dbReference type="FunFam" id="3.30.30.30:FF:000002">
    <property type="entry name" value="Heat shock 70 kDa protein 4"/>
    <property type="match status" value="1"/>
</dbReference>
<name>A0A4D9DCA0_9STRA</name>
<feature type="compositionally biased region" description="Basic and acidic residues" evidence="3">
    <location>
        <begin position="549"/>
        <end position="559"/>
    </location>
</feature>
<feature type="region of interest" description="Disordered" evidence="3">
    <location>
        <begin position="817"/>
        <end position="885"/>
    </location>
</feature>
<feature type="compositionally biased region" description="Pro residues" evidence="3">
    <location>
        <begin position="820"/>
        <end position="832"/>
    </location>
</feature>
<dbReference type="FunFam" id="1.20.1270.10:FF:000002">
    <property type="entry name" value="Heat shock 70 kDa protein 4"/>
    <property type="match status" value="1"/>
</dbReference>
<dbReference type="PRINTS" id="PR00301">
    <property type="entry name" value="HEATSHOCK70"/>
</dbReference>
<organism evidence="4 5">
    <name type="scientific">Nannochloropsis salina CCMP1776</name>
    <dbReference type="NCBI Taxonomy" id="1027361"/>
    <lineage>
        <taxon>Eukaryota</taxon>
        <taxon>Sar</taxon>
        <taxon>Stramenopiles</taxon>
        <taxon>Ochrophyta</taxon>
        <taxon>Eustigmatophyceae</taxon>
        <taxon>Eustigmatales</taxon>
        <taxon>Monodopsidaceae</taxon>
        <taxon>Microchloropsis</taxon>
        <taxon>Microchloropsis salina</taxon>
    </lineage>
</organism>
<evidence type="ECO:0000256" key="1">
    <source>
        <dbReference type="ARBA" id="ARBA00022741"/>
    </source>
</evidence>
<reference evidence="4 5" key="1">
    <citation type="submission" date="2019-01" db="EMBL/GenBank/DDBJ databases">
        <title>Nuclear Genome Assembly of the Microalgal Biofuel strain Nannochloropsis salina CCMP1776.</title>
        <authorList>
            <person name="Hovde B."/>
        </authorList>
    </citation>
    <scope>NUCLEOTIDE SEQUENCE [LARGE SCALE GENOMIC DNA]</scope>
    <source>
        <strain evidence="4 5">CCMP1776</strain>
    </source>
</reference>
<dbReference type="InterPro" id="IPR043129">
    <property type="entry name" value="ATPase_NBD"/>
</dbReference>
<dbReference type="Pfam" id="PF00012">
    <property type="entry name" value="HSP70"/>
    <property type="match status" value="2"/>
</dbReference>
<dbReference type="SUPFAM" id="SSF53067">
    <property type="entry name" value="Actin-like ATPase domain"/>
    <property type="match status" value="2"/>
</dbReference>
<protein>
    <submittedName>
        <fullName evidence="4">Uncharacterized protein</fullName>
    </submittedName>
</protein>
<dbReference type="InterPro" id="IPR029048">
    <property type="entry name" value="HSP70_C_sf"/>
</dbReference>
<dbReference type="Gene3D" id="3.90.640.10">
    <property type="entry name" value="Actin, Chain A, domain 4"/>
    <property type="match status" value="1"/>
</dbReference>
<dbReference type="PANTHER" id="PTHR45639">
    <property type="entry name" value="HSC70CB, ISOFORM G-RELATED"/>
    <property type="match status" value="1"/>
</dbReference>
<keyword evidence="5" id="KW-1185">Reference proteome</keyword>
<dbReference type="AlphaFoldDB" id="A0A4D9DCA0"/>
<evidence type="ECO:0000313" key="5">
    <source>
        <dbReference type="Proteomes" id="UP000355283"/>
    </source>
</evidence>
<feature type="compositionally biased region" description="Acidic residues" evidence="3">
    <location>
        <begin position="419"/>
        <end position="438"/>
    </location>
</feature>
<evidence type="ECO:0000313" key="4">
    <source>
        <dbReference type="EMBL" id="TFJ87713.1"/>
    </source>
</evidence>
<dbReference type="Gene3D" id="1.20.1270.10">
    <property type="match status" value="1"/>
</dbReference>
<gene>
    <name evidence="4" type="ORF">NSK_001063</name>
</gene>
<dbReference type="FunFam" id="3.30.420.40:FF:000171">
    <property type="entry name" value="Heat shock 70 kDa protein 4"/>
    <property type="match status" value="2"/>
</dbReference>
<dbReference type="PANTHER" id="PTHR45639:SF4">
    <property type="entry name" value="HSC70CB, ISOFORM G"/>
    <property type="match status" value="1"/>
</dbReference>
<dbReference type="GO" id="GO:0005829">
    <property type="term" value="C:cytosol"/>
    <property type="evidence" value="ECO:0007669"/>
    <property type="project" value="TreeGrafter"/>
</dbReference>
<dbReference type="InterPro" id="IPR013126">
    <property type="entry name" value="Hsp_70_fam"/>
</dbReference>
<feature type="compositionally biased region" description="Low complexity" evidence="3">
    <location>
        <begin position="595"/>
        <end position="604"/>
    </location>
</feature>
<dbReference type="GO" id="GO:0005634">
    <property type="term" value="C:nucleus"/>
    <property type="evidence" value="ECO:0007669"/>
    <property type="project" value="TreeGrafter"/>
</dbReference>
<feature type="region of interest" description="Disordered" evidence="3">
    <location>
        <begin position="419"/>
        <end position="441"/>
    </location>
</feature>
<dbReference type="CDD" id="cd11732">
    <property type="entry name" value="ASKHA_NBD_HSP70_HSP105-110-like"/>
    <property type="match status" value="1"/>
</dbReference>
<dbReference type="Proteomes" id="UP000355283">
    <property type="component" value="Unassembled WGS sequence"/>
</dbReference>
<feature type="region of interest" description="Disordered" evidence="3">
    <location>
        <begin position="541"/>
        <end position="608"/>
    </location>
</feature>
<sequence length="885" mass="95511">MAVVGIDLGNLNIVIAQAQRGGVDVILNENSNRQNPNLVSISDKQRFVGEQALTLARSNYKNTIYATKRFIGKQYDEPDVQKEIQSLPCKVVKLPSGGVGYEVTYGGEVTVLSPEQVVAMLFAKVNDIVKAANNNVAIAEAVVAIPGWFTDAQRRAVLDAADIAGLNVLRLMHESTAVALSYGIYKSVRNLFHESDPQHVLFVDLGHSNFCASVVAFIQGKLIVKSAVYDRSLGGRDFDQQIVDFMAEQFVSKYKQDPREHPKALLKLQAAAEKAKKTLSPAGVSEASISVECVLEDTDLNTALSLEEFEKRAQPLLARLDGPIMQAMAEAGVLPEQLANVEVVGGGTRVNSVKLHIAALLKLDKNKLNYGLSTTLNADEAVSRGCALQAAILSSRFQVKPFEVLEACPYPIKLSWEEEASTTPMDEDETGAGGEGDDGAVKAGDNSVLLFKRNDRVPNQRRITFRRDADFTVTAAYEDSGVSLLPPGTKTEIASFRVAIPKEHQGLGAKTKVRLSLVYNLHGVLVMTQAQLMEEVQTVPPASAGAETGKAEPGEEGMKAAEAAGDGVGGGDTAAEAASAMEEEKKEDQPAKPETVAATATNEAAKQKKKYKTHSLGVVTKAPGLVKSEKDAFVEIEAQMEQQDRIIRETADTRNALESYIYDLKAKLGDSLKPYVQDEAATAFNAQLEEVEEWLYGDEGFDSTKSIYAGKLATLRALGDPIQVRMDEASKREPARIEFCRQVEEYKTLVKSTEEKYSHITDEERNKVREEVNGAESWLFDLLAKQNELPSHVDPVLTVGAIKERQNALAHAVLPVMNRPKPPAPAPAPAPSPSATSGVEDKTGPESKGDGVEATTKEGATEPTAMDEGGATAAENEQTSMDTAS</sequence>
<accession>A0A4D9DCA0</accession>
<dbReference type="Gene3D" id="2.60.34.10">
    <property type="entry name" value="Substrate Binding Domain Of DNAk, Chain A, domain 1"/>
    <property type="match status" value="1"/>
</dbReference>
<keyword evidence="2" id="KW-0067">ATP-binding</keyword>
<feature type="compositionally biased region" description="Basic and acidic residues" evidence="3">
    <location>
        <begin position="839"/>
        <end position="860"/>
    </location>
</feature>
<dbReference type="FunFam" id="3.90.640.10:FF:000004">
    <property type="entry name" value="Heat shock 70 kDa protein 4"/>
    <property type="match status" value="1"/>
</dbReference>
<dbReference type="EMBL" id="SDOX01000005">
    <property type="protein sequence ID" value="TFJ87713.1"/>
    <property type="molecule type" value="Genomic_DNA"/>
</dbReference>
<proteinExistence type="predicted"/>
<dbReference type="InterPro" id="IPR029047">
    <property type="entry name" value="HSP70_peptide-bd_sf"/>
</dbReference>
<dbReference type="SUPFAM" id="SSF100920">
    <property type="entry name" value="Heat shock protein 70kD (HSP70), peptide-binding domain"/>
    <property type="match status" value="1"/>
</dbReference>
<dbReference type="SUPFAM" id="SSF100934">
    <property type="entry name" value="Heat shock protein 70kD (HSP70), C-terminal subdomain"/>
    <property type="match status" value="2"/>
</dbReference>
<dbReference type="GO" id="GO:0005524">
    <property type="term" value="F:ATP binding"/>
    <property type="evidence" value="ECO:0007669"/>
    <property type="project" value="UniProtKB-KW"/>
</dbReference>